<dbReference type="InParanoid" id="A0A3Q1EIV0"/>
<keyword evidence="2" id="KW-0732">Signal</keyword>
<keyword evidence="5" id="KW-1185">Reference proteome</keyword>
<dbReference type="InterPro" id="IPR039809">
    <property type="entry name" value="Chemokine_b/g/d"/>
</dbReference>
<evidence type="ECO:0000256" key="1">
    <source>
        <dbReference type="ARBA" id="ARBA00022514"/>
    </source>
</evidence>
<protein>
    <submittedName>
        <fullName evidence="4">C-C motif chemokine 20-like</fullName>
    </submittedName>
</protein>
<feature type="domain" description="Chemokine interleukin-8-like" evidence="3">
    <location>
        <begin position="36"/>
        <end position="96"/>
    </location>
</feature>
<dbReference type="SUPFAM" id="SSF54117">
    <property type="entry name" value="Interleukin 8-like chemokines"/>
    <property type="match status" value="1"/>
</dbReference>
<dbReference type="Pfam" id="PF00048">
    <property type="entry name" value="IL8"/>
    <property type="match status" value="1"/>
</dbReference>
<reference evidence="4" key="2">
    <citation type="submission" date="2025-09" db="UniProtKB">
        <authorList>
            <consortium name="Ensembl"/>
        </authorList>
    </citation>
    <scope>IDENTIFICATION</scope>
</reference>
<dbReference type="SMART" id="SM00199">
    <property type="entry name" value="SCY"/>
    <property type="match status" value="1"/>
</dbReference>
<dbReference type="Proteomes" id="UP000257200">
    <property type="component" value="Unplaced"/>
</dbReference>
<keyword evidence="1" id="KW-0202">Cytokine</keyword>
<dbReference type="GO" id="GO:0006955">
    <property type="term" value="P:immune response"/>
    <property type="evidence" value="ECO:0007669"/>
    <property type="project" value="InterPro"/>
</dbReference>
<sequence>MSVKVLFVSVLLLAMCLYFESFADATPPGGRHAGKKRPCCTDVTKANFSRIVIGDTYREQQAKEHCVHAIIFNTNEGQPLCADPDAKWVKQLLANMTKE</sequence>
<reference evidence="4" key="1">
    <citation type="submission" date="2025-08" db="UniProtKB">
        <authorList>
            <consortium name="Ensembl"/>
        </authorList>
    </citation>
    <scope>IDENTIFICATION</scope>
</reference>
<organism evidence="4 5">
    <name type="scientific">Acanthochromis polyacanthus</name>
    <name type="common">spiny chromis</name>
    <dbReference type="NCBI Taxonomy" id="80966"/>
    <lineage>
        <taxon>Eukaryota</taxon>
        <taxon>Metazoa</taxon>
        <taxon>Chordata</taxon>
        <taxon>Craniata</taxon>
        <taxon>Vertebrata</taxon>
        <taxon>Euteleostomi</taxon>
        <taxon>Actinopterygii</taxon>
        <taxon>Neopterygii</taxon>
        <taxon>Teleostei</taxon>
        <taxon>Neoteleostei</taxon>
        <taxon>Acanthomorphata</taxon>
        <taxon>Ovalentaria</taxon>
        <taxon>Pomacentridae</taxon>
        <taxon>Acanthochromis</taxon>
    </lineage>
</organism>
<feature type="chain" id="PRO_5018723471" evidence="2">
    <location>
        <begin position="26"/>
        <end position="99"/>
    </location>
</feature>
<dbReference type="Gene3D" id="2.40.50.40">
    <property type="match status" value="1"/>
</dbReference>
<dbReference type="InterPro" id="IPR036048">
    <property type="entry name" value="Interleukin_8-like_sf"/>
</dbReference>
<feature type="signal peptide" evidence="2">
    <location>
        <begin position="1"/>
        <end position="25"/>
    </location>
</feature>
<accession>A0A3Q1EIV0</accession>
<dbReference type="GeneTree" id="ENSGT01150000287148"/>
<dbReference type="InterPro" id="IPR001811">
    <property type="entry name" value="Chemokine_IL8-like_dom"/>
</dbReference>
<dbReference type="GO" id="GO:0005615">
    <property type="term" value="C:extracellular space"/>
    <property type="evidence" value="ECO:0007669"/>
    <property type="project" value="UniProtKB-KW"/>
</dbReference>
<evidence type="ECO:0000313" key="4">
    <source>
        <dbReference type="Ensembl" id="ENSAPOP00000004396.1"/>
    </source>
</evidence>
<evidence type="ECO:0000313" key="5">
    <source>
        <dbReference type="Proteomes" id="UP000257200"/>
    </source>
</evidence>
<dbReference type="AlphaFoldDB" id="A0A3Q1EIV0"/>
<proteinExistence type="predicted"/>
<dbReference type="Ensembl" id="ENSAPOT00000010129.1">
    <property type="protein sequence ID" value="ENSAPOP00000004396.1"/>
    <property type="gene ID" value="ENSAPOG00000005983.1"/>
</dbReference>
<name>A0A3Q1EIV0_9TELE</name>
<dbReference type="GO" id="GO:0008009">
    <property type="term" value="F:chemokine activity"/>
    <property type="evidence" value="ECO:0007669"/>
    <property type="project" value="InterPro"/>
</dbReference>
<evidence type="ECO:0000259" key="3">
    <source>
        <dbReference type="SMART" id="SM00199"/>
    </source>
</evidence>
<dbReference type="PANTHER" id="PTHR12015">
    <property type="entry name" value="SMALL INDUCIBLE CYTOKINE A"/>
    <property type="match status" value="1"/>
</dbReference>
<evidence type="ECO:0000256" key="2">
    <source>
        <dbReference type="SAM" id="SignalP"/>
    </source>
</evidence>
<dbReference type="CDD" id="cd00169">
    <property type="entry name" value="Chemokine"/>
    <property type="match status" value="1"/>
</dbReference>